<dbReference type="STRING" id="1297742.A176_000408"/>
<dbReference type="KEGG" id="mym:A176_000408"/>
<proteinExistence type="predicted"/>
<evidence type="ECO:0000313" key="2">
    <source>
        <dbReference type="Proteomes" id="UP000009026"/>
    </source>
</evidence>
<dbReference type="RefSeq" id="WP_002638712.1">
    <property type="nucleotide sequence ID" value="NZ_CP012109.1"/>
</dbReference>
<protein>
    <submittedName>
        <fullName evidence="1">Uncharacterized protein</fullName>
    </submittedName>
</protein>
<reference evidence="1 2" key="1">
    <citation type="journal article" date="2016" name="PLoS ONE">
        <title>Complete Genome Sequence and Comparative Genomics of a Novel Myxobacterium Myxococcus hansupus.</title>
        <authorList>
            <person name="Sharma G."/>
            <person name="Narwani T."/>
            <person name="Subramanian S."/>
        </authorList>
    </citation>
    <scope>NUCLEOTIDE SEQUENCE [LARGE SCALE GENOMIC DNA]</scope>
    <source>
        <strain evidence="2">mixupus</strain>
    </source>
</reference>
<gene>
    <name evidence="1" type="ORF">A176_000408</name>
</gene>
<organism evidence="1 2">
    <name type="scientific">Pseudomyxococcus hansupus</name>
    <dbReference type="NCBI Taxonomy" id="1297742"/>
    <lineage>
        <taxon>Bacteria</taxon>
        <taxon>Pseudomonadati</taxon>
        <taxon>Myxococcota</taxon>
        <taxon>Myxococcia</taxon>
        <taxon>Myxococcales</taxon>
        <taxon>Cystobacterineae</taxon>
        <taxon>Myxococcaceae</taxon>
        <taxon>Pseudomyxococcus</taxon>
    </lineage>
</organism>
<dbReference type="PATRIC" id="fig|1297742.4.peg.414"/>
<keyword evidence="2" id="KW-1185">Reference proteome</keyword>
<sequence length="61" mass="7054">MPSFFRRMSDVAWTLTRFIVRAFRFLLILVLVSLPIPVAPAVAALLRPFRKNLPSEVLRKD</sequence>
<dbReference type="AlphaFoldDB" id="A0A0H4WJK3"/>
<evidence type="ECO:0000313" key="1">
    <source>
        <dbReference type="EMBL" id="AKQ63496.1"/>
    </source>
</evidence>
<dbReference type="Proteomes" id="UP000009026">
    <property type="component" value="Chromosome"/>
</dbReference>
<accession>A0A0H4WJK3</accession>
<dbReference type="EMBL" id="CP012109">
    <property type="protein sequence ID" value="AKQ63496.1"/>
    <property type="molecule type" value="Genomic_DNA"/>
</dbReference>
<name>A0A0H4WJK3_9BACT</name>